<comment type="caution">
    <text evidence="1">The sequence shown here is derived from an EMBL/GenBank/DDBJ whole genome shotgun (WGS) entry which is preliminary data.</text>
</comment>
<protein>
    <submittedName>
        <fullName evidence="1">Uncharacterized protein</fullName>
    </submittedName>
</protein>
<keyword evidence="2" id="KW-1185">Reference proteome</keyword>
<gene>
    <name evidence="1" type="ORF">HAX54_025645</name>
</gene>
<organism evidence="1 2">
    <name type="scientific">Datura stramonium</name>
    <name type="common">Jimsonweed</name>
    <name type="synonym">Common thornapple</name>
    <dbReference type="NCBI Taxonomy" id="4076"/>
    <lineage>
        <taxon>Eukaryota</taxon>
        <taxon>Viridiplantae</taxon>
        <taxon>Streptophyta</taxon>
        <taxon>Embryophyta</taxon>
        <taxon>Tracheophyta</taxon>
        <taxon>Spermatophyta</taxon>
        <taxon>Magnoliopsida</taxon>
        <taxon>eudicotyledons</taxon>
        <taxon>Gunneridae</taxon>
        <taxon>Pentapetalae</taxon>
        <taxon>asterids</taxon>
        <taxon>lamiids</taxon>
        <taxon>Solanales</taxon>
        <taxon>Solanaceae</taxon>
        <taxon>Solanoideae</taxon>
        <taxon>Datureae</taxon>
        <taxon>Datura</taxon>
    </lineage>
</organism>
<sequence length="131" mass="14829">MLELRGIVSSQHNGKIEDFYSAQGQNLFLVRSLNDWEVESLCLSNIVLDHNKVAPSVGRDTQEDIFGSKFATLCWNITTRVTSQLWLGNSRMCRTTLGSIRSCCNAGTWRLMQEFSRDLEHYTLRPSGGPD</sequence>
<evidence type="ECO:0000313" key="2">
    <source>
        <dbReference type="Proteomes" id="UP000823775"/>
    </source>
</evidence>
<dbReference type="EMBL" id="JACEIK010003108">
    <property type="protein sequence ID" value="MCD9640369.1"/>
    <property type="molecule type" value="Genomic_DNA"/>
</dbReference>
<dbReference type="Proteomes" id="UP000823775">
    <property type="component" value="Unassembled WGS sequence"/>
</dbReference>
<reference evidence="1 2" key="1">
    <citation type="journal article" date="2021" name="BMC Genomics">
        <title>Datura genome reveals duplications of psychoactive alkaloid biosynthetic genes and high mutation rate following tissue culture.</title>
        <authorList>
            <person name="Rajewski A."/>
            <person name="Carter-House D."/>
            <person name="Stajich J."/>
            <person name="Litt A."/>
        </authorList>
    </citation>
    <scope>NUCLEOTIDE SEQUENCE [LARGE SCALE GENOMIC DNA]</scope>
    <source>
        <strain evidence="1">AR-01</strain>
    </source>
</reference>
<proteinExistence type="predicted"/>
<accession>A0ABS8V103</accession>
<name>A0ABS8V103_DATST</name>
<evidence type="ECO:0000313" key="1">
    <source>
        <dbReference type="EMBL" id="MCD9640369.1"/>
    </source>
</evidence>